<accession>A0ABU1UM82</accession>
<dbReference type="Proteomes" id="UP001257739">
    <property type="component" value="Unassembled WGS sequence"/>
</dbReference>
<dbReference type="EMBL" id="JAVDWH010000001">
    <property type="protein sequence ID" value="MDR7086254.1"/>
    <property type="molecule type" value="Genomic_DNA"/>
</dbReference>
<sequence length="279" mass="29708">MAHLGADVAAYVDAQLSPDAMRAASRHLEDCRACDKAVRQQRLLKSRMSTVTAPEPPAELLASLAGLAAQPPHHQTWWERLRHSVPFRASIVVAGASIAVMVAAYAVGGADDNTVGDKVAPPFDRYAADFYGAAAVQVGATISDTKLQDLDHDGWPCKETLGGDLDRTSGSWADDAVALSYSNGTSKLNLFEQTGVLDHTSLDGFEASTLGKSDVWIRDGSPMLVTWDYDGVVYTIVTDADHGRVVRAVNELPRGSGSEGPVDRVGDGLNRMTAWMAAA</sequence>
<dbReference type="RefSeq" id="WP_309967733.1">
    <property type="nucleotide sequence ID" value="NZ_JAVDWH010000001.1"/>
</dbReference>
<name>A0ABU1UM82_9ACTN</name>
<evidence type="ECO:0000256" key="2">
    <source>
        <dbReference type="ARBA" id="ARBA00023163"/>
    </source>
</evidence>
<evidence type="ECO:0008006" key="5">
    <source>
        <dbReference type="Google" id="ProtNLM"/>
    </source>
</evidence>
<organism evidence="3 4">
    <name type="scientific">Aeromicrobium panaciterrae</name>
    <dbReference type="NCBI Taxonomy" id="363861"/>
    <lineage>
        <taxon>Bacteria</taxon>
        <taxon>Bacillati</taxon>
        <taxon>Actinomycetota</taxon>
        <taxon>Actinomycetes</taxon>
        <taxon>Propionibacteriales</taxon>
        <taxon>Nocardioidaceae</taxon>
        <taxon>Aeromicrobium</taxon>
    </lineage>
</organism>
<gene>
    <name evidence="3" type="ORF">J2X11_001093</name>
</gene>
<dbReference type="InterPro" id="IPR041916">
    <property type="entry name" value="Anti_sigma_zinc_sf"/>
</dbReference>
<dbReference type="Gene3D" id="1.10.10.1320">
    <property type="entry name" value="Anti-sigma factor, zinc-finger domain"/>
    <property type="match status" value="1"/>
</dbReference>
<evidence type="ECO:0000256" key="1">
    <source>
        <dbReference type="ARBA" id="ARBA00023015"/>
    </source>
</evidence>
<keyword evidence="1" id="KW-0805">Transcription regulation</keyword>
<proteinExistence type="predicted"/>
<evidence type="ECO:0000313" key="4">
    <source>
        <dbReference type="Proteomes" id="UP001257739"/>
    </source>
</evidence>
<reference evidence="3 4" key="1">
    <citation type="submission" date="2023-07" db="EMBL/GenBank/DDBJ databases">
        <title>Sorghum-associated microbial communities from plants grown in Nebraska, USA.</title>
        <authorList>
            <person name="Schachtman D."/>
        </authorList>
    </citation>
    <scope>NUCLEOTIDE SEQUENCE [LARGE SCALE GENOMIC DNA]</scope>
    <source>
        <strain evidence="3 4">BE248</strain>
    </source>
</reference>
<keyword evidence="2" id="KW-0804">Transcription</keyword>
<comment type="caution">
    <text evidence="3">The sequence shown here is derived from an EMBL/GenBank/DDBJ whole genome shotgun (WGS) entry which is preliminary data.</text>
</comment>
<keyword evidence="4" id="KW-1185">Reference proteome</keyword>
<evidence type="ECO:0000313" key="3">
    <source>
        <dbReference type="EMBL" id="MDR7086254.1"/>
    </source>
</evidence>
<protein>
    <recommendedName>
        <fullName evidence="5">Zinc-finger domain-containing protein</fullName>
    </recommendedName>
</protein>